<gene>
    <name evidence="2" type="ORF">C7M84_018849</name>
</gene>
<evidence type="ECO:0000256" key="1">
    <source>
        <dbReference type="SAM" id="Phobius"/>
    </source>
</evidence>
<feature type="transmembrane region" description="Helical" evidence="1">
    <location>
        <begin position="206"/>
        <end position="227"/>
    </location>
</feature>
<keyword evidence="1" id="KW-0812">Transmembrane</keyword>
<feature type="transmembrane region" description="Helical" evidence="1">
    <location>
        <begin position="21"/>
        <end position="49"/>
    </location>
</feature>
<feature type="transmembrane region" description="Helical" evidence="1">
    <location>
        <begin position="94"/>
        <end position="116"/>
    </location>
</feature>
<dbReference type="Proteomes" id="UP000283509">
    <property type="component" value="Unassembled WGS sequence"/>
</dbReference>
<name>A0A3R7LSJ4_PENVA</name>
<proteinExistence type="predicted"/>
<reference evidence="2 3" key="2">
    <citation type="submission" date="2019-01" db="EMBL/GenBank/DDBJ databases">
        <title>The decoding of complex shrimp genome reveals the adaptation for benthos swimmer, frequently molting mechanism and breeding impact on genome.</title>
        <authorList>
            <person name="Sun Y."/>
            <person name="Gao Y."/>
            <person name="Yu Y."/>
        </authorList>
    </citation>
    <scope>NUCLEOTIDE SEQUENCE [LARGE SCALE GENOMIC DNA]</scope>
    <source>
        <tissue evidence="2">Muscle</tissue>
    </source>
</reference>
<sequence>MSQLISSPSSLYSTFPIRTSFFFPFPILLFYLFPTSFFLSILFLIYTLLSFPFPILPPPSPSPSFSRSPLLSLLDSLLPSLHFLCFRCPLPAPVLLFTFPTFLAPFPFPIVLVFSIPSSALLSPISFHPFSSLPSFKFSSSSFSFPLCYPPSRFPTSSSQSFLSSFLLTEGKVSFLFHLSFFLSCISSYCPSYFRLLSRPSSFFQSFLLSYLLLPSFLIFALFRLAVSLPFSTLPSLSQPFFASIFLPSYPHPPLFTFLPFRIILPPSLAPRRIIPRSSSMSSSLALSHILSSSLSPSYMLSLSLFHLPFSLSATILPPRHFLYPRSSLLFPSSFPFIILPPPLLPLPCSSFPTWAPALYQPPPPLQLARSPSTGGSLAVVALWLLPPHPSRSPARLAQSSRLRSAPPILSSSPVSPLPTLLQLDSLLLTGTTPPRS</sequence>
<dbReference type="AlphaFoldDB" id="A0A3R7LSJ4"/>
<keyword evidence="1" id="KW-0472">Membrane</keyword>
<organism evidence="2 3">
    <name type="scientific">Penaeus vannamei</name>
    <name type="common">Whiteleg shrimp</name>
    <name type="synonym">Litopenaeus vannamei</name>
    <dbReference type="NCBI Taxonomy" id="6689"/>
    <lineage>
        <taxon>Eukaryota</taxon>
        <taxon>Metazoa</taxon>
        <taxon>Ecdysozoa</taxon>
        <taxon>Arthropoda</taxon>
        <taxon>Crustacea</taxon>
        <taxon>Multicrustacea</taxon>
        <taxon>Malacostraca</taxon>
        <taxon>Eumalacostraca</taxon>
        <taxon>Eucarida</taxon>
        <taxon>Decapoda</taxon>
        <taxon>Dendrobranchiata</taxon>
        <taxon>Penaeoidea</taxon>
        <taxon>Penaeidae</taxon>
        <taxon>Penaeus</taxon>
    </lineage>
</organism>
<evidence type="ECO:0000313" key="3">
    <source>
        <dbReference type="Proteomes" id="UP000283509"/>
    </source>
</evidence>
<keyword evidence="1" id="KW-1133">Transmembrane helix</keyword>
<protein>
    <submittedName>
        <fullName evidence="2">Uncharacterized protein</fullName>
    </submittedName>
</protein>
<feature type="transmembrane region" description="Helical" evidence="1">
    <location>
        <begin position="175"/>
        <end position="194"/>
    </location>
</feature>
<dbReference type="EMBL" id="QCYY01003458">
    <property type="protein sequence ID" value="ROT63276.1"/>
    <property type="molecule type" value="Genomic_DNA"/>
</dbReference>
<evidence type="ECO:0000313" key="2">
    <source>
        <dbReference type="EMBL" id="ROT63276.1"/>
    </source>
</evidence>
<accession>A0A3R7LSJ4</accession>
<reference evidence="2 3" key="1">
    <citation type="submission" date="2018-04" db="EMBL/GenBank/DDBJ databases">
        <authorList>
            <person name="Zhang X."/>
            <person name="Yuan J."/>
            <person name="Li F."/>
            <person name="Xiang J."/>
        </authorList>
    </citation>
    <scope>NUCLEOTIDE SEQUENCE [LARGE SCALE GENOMIC DNA]</scope>
    <source>
        <tissue evidence="2">Muscle</tissue>
    </source>
</reference>
<comment type="caution">
    <text evidence="2">The sequence shown here is derived from an EMBL/GenBank/DDBJ whole genome shotgun (WGS) entry which is preliminary data.</text>
</comment>
<keyword evidence="3" id="KW-1185">Reference proteome</keyword>